<protein>
    <submittedName>
        <fullName evidence="2">Uncharacterized protein</fullName>
    </submittedName>
</protein>
<reference evidence="3" key="1">
    <citation type="journal article" date="2019" name="Int. J. Syst. Evol. Microbiol.">
        <title>The Global Catalogue of Microorganisms (GCM) 10K type strain sequencing project: providing services to taxonomists for standard genome sequencing and annotation.</title>
        <authorList>
            <consortium name="The Broad Institute Genomics Platform"/>
            <consortium name="The Broad Institute Genome Sequencing Center for Infectious Disease"/>
            <person name="Wu L."/>
            <person name="Ma J."/>
        </authorList>
    </citation>
    <scope>NUCLEOTIDE SEQUENCE [LARGE SCALE GENOMIC DNA]</scope>
    <source>
        <strain evidence="3">CCM 8391</strain>
    </source>
</reference>
<organism evidence="2 3">
    <name type="scientific">Pseudonocardia hispaniensis</name>
    <dbReference type="NCBI Taxonomy" id="904933"/>
    <lineage>
        <taxon>Bacteria</taxon>
        <taxon>Bacillati</taxon>
        <taxon>Actinomycetota</taxon>
        <taxon>Actinomycetes</taxon>
        <taxon>Pseudonocardiales</taxon>
        <taxon>Pseudonocardiaceae</taxon>
        <taxon>Pseudonocardia</taxon>
    </lineage>
</organism>
<keyword evidence="3" id="KW-1185">Reference proteome</keyword>
<proteinExistence type="predicted"/>
<dbReference type="EMBL" id="JBHSQW010000002">
    <property type="protein sequence ID" value="MFC5992936.1"/>
    <property type="molecule type" value="Genomic_DNA"/>
</dbReference>
<evidence type="ECO:0000256" key="1">
    <source>
        <dbReference type="SAM" id="Phobius"/>
    </source>
</evidence>
<keyword evidence="1" id="KW-0472">Membrane</keyword>
<name>A0ABW1IWT0_9PSEU</name>
<comment type="caution">
    <text evidence="2">The sequence shown here is derived from an EMBL/GenBank/DDBJ whole genome shotgun (WGS) entry which is preliminary data.</text>
</comment>
<sequence length="136" mass="14397">MAFKRSDSSKLPLVFSTAAGALELKVDRVEHTISDRRSVTIPIAGAEAAVTRGEDIDKRFTGTRVAAGAAAGLVFLPLAAFALVRKKEGHVYLTITGADGESAIVKPLRVKQEARARQFAAEFNTWSARLGGSAAV</sequence>
<keyword evidence="1" id="KW-0812">Transmembrane</keyword>
<keyword evidence="1" id="KW-1133">Transmembrane helix</keyword>
<accession>A0ABW1IWT0</accession>
<feature type="transmembrane region" description="Helical" evidence="1">
    <location>
        <begin position="65"/>
        <end position="84"/>
    </location>
</feature>
<evidence type="ECO:0000313" key="3">
    <source>
        <dbReference type="Proteomes" id="UP001596302"/>
    </source>
</evidence>
<dbReference type="Proteomes" id="UP001596302">
    <property type="component" value="Unassembled WGS sequence"/>
</dbReference>
<dbReference type="RefSeq" id="WP_379581995.1">
    <property type="nucleotide sequence ID" value="NZ_JBHSQW010000002.1"/>
</dbReference>
<evidence type="ECO:0000313" key="2">
    <source>
        <dbReference type="EMBL" id="MFC5992936.1"/>
    </source>
</evidence>
<gene>
    <name evidence="2" type="ORF">ACFQE5_01775</name>
</gene>